<protein>
    <recommendedName>
        <fullName evidence="4">Transmembrane protein</fullName>
    </recommendedName>
</protein>
<feature type="transmembrane region" description="Helical" evidence="1">
    <location>
        <begin position="114"/>
        <end position="131"/>
    </location>
</feature>
<dbReference type="EMBL" id="JBHLSW010000003">
    <property type="protein sequence ID" value="MFC0632949.1"/>
    <property type="molecule type" value="Genomic_DNA"/>
</dbReference>
<gene>
    <name evidence="2" type="ORF">ACFFGE_03535</name>
</gene>
<proteinExistence type="predicted"/>
<reference evidence="2 3" key="1">
    <citation type="submission" date="2024-09" db="EMBL/GenBank/DDBJ databases">
        <authorList>
            <person name="Sun Q."/>
            <person name="Mori K."/>
        </authorList>
    </citation>
    <scope>NUCLEOTIDE SEQUENCE [LARGE SCALE GENOMIC DNA]</scope>
    <source>
        <strain evidence="2 3">NCAIM B.02621</strain>
    </source>
</reference>
<dbReference type="Proteomes" id="UP001589906">
    <property type="component" value="Unassembled WGS sequence"/>
</dbReference>
<accession>A0ABV6R014</accession>
<evidence type="ECO:0000313" key="3">
    <source>
        <dbReference type="Proteomes" id="UP001589906"/>
    </source>
</evidence>
<keyword evidence="3" id="KW-1185">Reference proteome</keyword>
<organism evidence="2 3">
    <name type="scientific">Brevundimonas balnearis</name>
    <dbReference type="NCBI Taxonomy" id="1572858"/>
    <lineage>
        <taxon>Bacteria</taxon>
        <taxon>Pseudomonadati</taxon>
        <taxon>Pseudomonadota</taxon>
        <taxon>Alphaproteobacteria</taxon>
        <taxon>Caulobacterales</taxon>
        <taxon>Caulobacteraceae</taxon>
        <taxon>Brevundimonas</taxon>
    </lineage>
</organism>
<keyword evidence="1" id="KW-1133">Transmembrane helix</keyword>
<evidence type="ECO:0000256" key="1">
    <source>
        <dbReference type="SAM" id="Phobius"/>
    </source>
</evidence>
<evidence type="ECO:0000313" key="2">
    <source>
        <dbReference type="EMBL" id="MFC0632949.1"/>
    </source>
</evidence>
<keyword evidence="1" id="KW-0812">Transmembrane</keyword>
<evidence type="ECO:0008006" key="4">
    <source>
        <dbReference type="Google" id="ProtNLM"/>
    </source>
</evidence>
<feature type="transmembrane region" description="Helical" evidence="1">
    <location>
        <begin position="85"/>
        <end position="102"/>
    </location>
</feature>
<comment type="caution">
    <text evidence="2">The sequence shown here is derived from an EMBL/GenBank/DDBJ whole genome shotgun (WGS) entry which is preliminary data.</text>
</comment>
<dbReference type="RefSeq" id="WP_376834354.1">
    <property type="nucleotide sequence ID" value="NZ_JBHLSW010000003.1"/>
</dbReference>
<sequence length="135" mass="14628">MNYSTAAPLDAPQKRYVTRTLMFMGGYVAVNVLAILGAFDEIVGEPAGWILGLAVAAPVAGQIWATLRLMVESDEFVRVLTAKRFIAASGLAMALFSGWGFVESYGGAPHAPGWMIYPLFWGLYGLITPLIRTTR</sequence>
<feature type="transmembrane region" description="Helical" evidence="1">
    <location>
        <begin position="21"/>
        <end position="40"/>
    </location>
</feature>
<name>A0ABV6R014_9CAUL</name>
<feature type="transmembrane region" description="Helical" evidence="1">
    <location>
        <begin position="46"/>
        <end position="65"/>
    </location>
</feature>
<keyword evidence="1" id="KW-0472">Membrane</keyword>